<keyword evidence="5" id="KW-0157">Chromophore</keyword>
<dbReference type="InterPro" id="IPR036134">
    <property type="entry name" value="Crypto/Photolyase_FAD-like_sf"/>
</dbReference>
<feature type="binding site" evidence="6">
    <location>
        <position position="413"/>
    </location>
    <ligand>
        <name>FAD</name>
        <dbReference type="ChEBI" id="CHEBI:57692"/>
    </ligand>
</feature>
<dbReference type="GO" id="GO:0032922">
    <property type="term" value="P:circadian regulation of gene expression"/>
    <property type="evidence" value="ECO:0007669"/>
    <property type="project" value="TreeGrafter"/>
</dbReference>
<evidence type="ECO:0000313" key="9">
    <source>
        <dbReference type="EMBL" id="KIM29529.1"/>
    </source>
</evidence>
<dbReference type="SUPFAM" id="SSF52425">
    <property type="entry name" value="Cryptochrome/photolyase, N-terminal domain"/>
    <property type="match status" value="1"/>
</dbReference>
<name>A0A0C3BBP7_SERVB</name>
<proteinExistence type="inferred from homology"/>
<dbReference type="GO" id="GO:0043153">
    <property type="term" value="P:entrainment of circadian clock by photoperiod"/>
    <property type="evidence" value="ECO:0007669"/>
    <property type="project" value="TreeGrafter"/>
</dbReference>
<dbReference type="AlphaFoldDB" id="A0A0C3BBP7"/>
<feature type="site" description="Electron transfer via tryptophanyl radical" evidence="7">
    <location>
        <position position="524"/>
    </location>
</feature>
<evidence type="ECO:0000256" key="6">
    <source>
        <dbReference type="PIRSR" id="PIRSR602081-1"/>
    </source>
</evidence>
<dbReference type="PROSITE" id="PS00394">
    <property type="entry name" value="DNA_PHOTOLYASES_1_1"/>
    <property type="match status" value="1"/>
</dbReference>
<dbReference type="PANTHER" id="PTHR11455">
    <property type="entry name" value="CRYPTOCHROME"/>
    <property type="match status" value="1"/>
</dbReference>
<dbReference type="InterPro" id="IPR006050">
    <property type="entry name" value="DNA_photolyase_N"/>
</dbReference>
<comment type="similarity">
    <text evidence="2">Belongs to the DNA photolyase class-1 family.</text>
</comment>
<keyword evidence="4 6" id="KW-0274">FAD</keyword>
<dbReference type="HOGENOM" id="CLU_010348_2_1_1"/>
<feature type="binding site" evidence="6">
    <location>
        <begin position="514"/>
        <end position="516"/>
    </location>
    <ligand>
        <name>FAD</name>
        <dbReference type="ChEBI" id="CHEBI:57692"/>
    </ligand>
</feature>
<organism evidence="9 10">
    <name type="scientific">Serendipita vermifera MAFF 305830</name>
    <dbReference type="NCBI Taxonomy" id="933852"/>
    <lineage>
        <taxon>Eukaryota</taxon>
        <taxon>Fungi</taxon>
        <taxon>Dikarya</taxon>
        <taxon>Basidiomycota</taxon>
        <taxon>Agaricomycotina</taxon>
        <taxon>Agaricomycetes</taxon>
        <taxon>Sebacinales</taxon>
        <taxon>Serendipitaceae</taxon>
        <taxon>Serendipita</taxon>
    </lineage>
</organism>
<comment type="cofactor">
    <cofactor evidence="6">
        <name>FAD</name>
        <dbReference type="ChEBI" id="CHEBI:57692"/>
    </cofactor>
    <text evidence="6">Binds 1 FAD per subunit.</text>
</comment>
<dbReference type="PANTHER" id="PTHR11455:SF18">
    <property type="entry name" value="SI:CH1073-390K14.1"/>
    <property type="match status" value="1"/>
</dbReference>
<dbReference type="GO" id="GO:0005737">
    <property type="term" value="C:cytoplasm"/>
    <property type="evidence" value="ECO:0007669"/>
    <property type="project" value="TreeGrafter"/>
</dbReference>
<reference evidence="9 10" key="1">
    <citation type="submission" date="2014-04" db="EMBL/GenBank/DDBJ databases">
        <authorList>
            <consortium name="DOE Joint Genome Institute"/>
            <person name="Kuo A."/>
            <person name="Zuccaro A."/>
            <person name="Kohler A."/>
            <person name="Nagy L.G."/>
            <person name="Floudas D."/>
            <person name="Copeland A."/>
            <person name="Barry K.W."/>
            <person name="Cichocki N."/>
            <person name="Veneault-Fourrey C."/>
            <person name="LaButti K."/>
            <person name="Lindquist E.A."/>
            <person name="Lipzen A."/>
            <person name="Lundell T."/>
            <person name="Morin E."/>
            <person name="Murat C."/>
            <person name="Sun H."/>
            <person name="Tunlid A."/>
            <person name="Henrissat B."/>
            <person name="Grigoriev I.V."/>
            <person name="Hibbett D.S."/>
            <person name="Martin F."/>
            <person name="Nordberg H.P."/>
            <person name="Cantor M.N."/>
            <person name="Hua S.X."/>
        </authorList>
    </citation>
    <scope>NUCLEOTIDE SEQUENCE [LARGE SCALE GENOMIC DNA]</scope>
    <source>
        <strain evidence="9 10">MAFF 305830</strain>
    </source>
</reference>
<dbReference type="GO" id="GO:0071949">
    <property type="term" value="F:FAD binding"/>
    <property type="evidence" value="ECO:0007669"/>
    <property type="project" value="TreeGrafter"/>
</dbReference>
<dbReference type="Proteomes" id="UP000054097">
    <property type="component" value="Unassembled WGS sequence"/>
</dbReference>
<dbReference type="FunFam" id="1.10.579.10:FF:000003">
    <property type="entry name" value="Deoxyribodipyrimidine photo-lyase"/>
    <property type="match status" value="1"/>
</dbReference>
<sequence length="613" mass="69630">MKRALENAASTLMPALKRQKTTETANRVEDMYNKIATLENANRAREDPPVAQLQDAIREARREMTAEPGRCTIYWMRMQDMRVEDNRAIAAASAFAAAHKVPLVVLFVISPQDYVAHDRGGRRIDFMLRNLDILKVTLDKLDIPLYAISHSPRKTLPSKVVELAESWGAKTIYANIGKIDQTHIRARSHSGLEYEIDEVRRDLQLMKVAKSKGIHCDLHEDKLVVPPYKLSTQQGKQFSVYSPWLRAWKVYLDAHPECYAEAPAIVANAPVTRHNEPFASLFDATVPHSIPGFELEDAEKMEELWPAGSDAANQILQRFIGQKHRVGQLDVSPLNRGGITVLGKGAMAGKGKNETRLGKYHQDRDMADRDSSSRISPYLSSGVISIRKLIRETMRFLGVKKVDVSKDNGAGCWVTELGWRDFYSHVLAAFPHVSMGRPFQEKYANIKWETDQSKFDAWRDGKTGYPIVDASMRQLKAHGWMHNRQRMIVAMFLTKDLMIDWRLGEKWFMNQLIDGDLANNNGGWQWSASTGVDPQPYFRIFNPTLQSEKADPSGDLIRHFVPELKNLKGKAIHDPSHHLSEADFKKLGYPKPIVDHKEARDRAIRRYENPGST</sequence>
<dbReference type="GO" id="GO:0006950">
    <property type="term" value="P:response to stress"/>
    <property type="evidence" value="ECO:0007669"/>
    <property type="project" value="UniProtKB-ARBA"/>
</dbReference>
<evidence type="ECO:0000256" key="4">
    <source>
        <dbReference type="ARBA" id="ARBA00022827"/>
    </source>
</evidence>
<dbReference type="EMBL" id="KN824288">
    <property type="protein sequence ID" value="KIM29529.1"/>
    <property type="molecule type" value="Genomic_DNA"/>
</dbReference>
<dbReference type="InterPro" id="IPR005101">
    <property type="entry name" value="Cryptochr/Photolyase_FAD-bd"/>
</dbReference>
<dbReference type="InterPro" id="IPR002081">
    <property type="entry name" value="Cryptochrome/DNA_photolyase_1"/>
</dbReference>
<gene>
    <name evidence="9" type="ORF">M408DRAFT_114991</name>
</gene>
<dbReference type="STRING" id="933852.A0A0C3BBP7"/>
<dbReference type="GO" id="GO:0003904">
    <property type="term" value="F:deoxyribodipyrimidine photo-lyase activity"/>
    <property type="evidence" value="ECO:0007669"/>
    <property type="project" value="TreeGrafter"/>
</dbReference>
<dbReference type="PROSITE" id="PS51645">
    <property type="entry name" value="PHR_CRY_ALPHA_BETA"/>
    <property type="match status" value="1"/>
</dbReference>
<dbReference type="Gene3D" id="1.25.40.80">
    <property type="match status" value="1"/>
</dbReference>
<dbReference type="GO" id="GO:0006139">
    <property type="term" value="P:nucleobase-containing compound metabolic process"/>
    <property type="evidence" value="ECO:0007669"/>
    <property type="project" value="UniProtKB-ARBA"/>
</dbReference>
<keyword evidence="3 6" id="KW-0285">Flavoprotein</keyword>
<evidence type="ECO:0000256" key="5">
    <source>
        <dbReference type="ARBA" id="ARBA00022991"/>
    </source>
</evidence>
<protein>
    <recommendedName>
        <fullName evidence="8">Photolyase/cryptochrome alpha/beta domain-containing protein</fullName>
    </recommendedName>
</protein>
<dbReference type="GO" id="GO:0003677">
    <property type="term" value="F:DNA binding"/>
    <property type="evidence" value="ECO:0007669"/>
    <property type="project" value="TreeGrafter"/>
</dbReference>
<feature type="binding site" evidence="6">
    <location>
        <begin position="372"/>
        <end position="376"/>
    </location>
    <ligand>
        <name>FAD</name>
        <dbReference type="ChEBI" id="CHEBI:57692"/>
    </ligand>
</feature>
<dbReference type="Pfam" id="PF03441">
    <property type="entry name" value="FAD_binding_7"/>
    <property type="match status" value="1"/>
</dbReference>
<dbReference type="Gene3D" id="1.10.579.10">
    <property type="entry name" value="DNA Cyclobutane Dipyrimidine Photolyase, subunit A, domain 3"/>
    <property type="match status" value="1"/>
</dbReference>
<feature type="binding site" evidence="6">
    <location>
        <position position="360"/>
    </location>
    <ligand>
        <name>FAD</name>
        <dbReference type="ChEBI" id="CHEBI:57692"/>
    </ligand>
</feature>
<dbReference type="InterPro" id="IPR036155">
    <property type="entry name" value="Crypto/Photolyase_N_sf"/>
</dbReference>
<evidence type="ECO:0000313" key="10">
    <source>
        <dbReference type="Proteomes" id="UP000054097"/>
    </source>
</evidence>
<evidence type="ECO:0000259" key="8">
    <source>
        <dbReference type="PROSITE" id="PS51645"/>
    </source>
</evidence>
<dbReference type="GO" id="GO:0005634">
    <property type="term" value="C:nucleus"/>
    <property type="evidence" value="ECO:0007669"/>
    <property type="project" value="TreeGrafter"/>
</dbReference>
<dbReference type="InterPro" id="IPR018394">
    <property type="entry name" value="DNA_photolyase_1_CS_C"/>
</dbReference>
<dbReference type="Pfam" id="PF00875">
    <property type="entry name" value="DNA_photolyase"/>
    <property type="match status" value="1"/>
</dbReference>
<comment type="cofactor">
    <cofactor evidence="1">
        <name>(6R)-5,10-methylene-5,6,7,8-tetrahydrofolate</name>
        <dbReference type="ChEBI" id="CHEBI:15636"/>
    </cofactor>
</comment>
<feature type="domain" description="Photolyase/cryptochrome alpha/beta" evidence="8">
    <location>
        <begin position="71"/>
        <end position="224"/>
    </location>
</feature>
<dbReference type="SUPFAM" id="SSF48173">
    <property type="entry name" value="Cryptochrome/photolyase FAD-binding domain"/>
    <property type="match status" value="1"/>
</dbReference>
<dbReference type="InterPro" id="IPR014729">
    <property type="entry name" value="Rossmann-like_a/b/a_fold"/>
</dbReference>
<dbReference type="Gene3D" id="3.40.50.620">
    <property type="entry name" value="HUPs"/>
    <property type="match status" value="1"/>
</dbReference>
<feature type="binding site" evidence="6">
    <location>
        <begin position="416"/>
        <end position="423"/>
    </location>
    <ligand>
        <name>FAD</name>
        <dbReference type="ChEBI" id="CHEBI:57692"/>
    </ligand>
</feature>
<dbReference type="OrthoDB" id="435881at2759"/>
<evidence type="ECO:0000256" key="1">
    <source>
        <dbReference type="ARBA" id="ARBA00001932"/>
    </source>
</evidence>
<feature type="site" description="Electron transfer via tryptophanyl radical" evidence="7">
    <location>
        <position position="448"/>
    </location>
</feature>
<evidence type="ECO:0000256" key="2">
    <source>
        <dbReference type="ARBA" id="ARBA00005862"/>
    </source>
</evidence>
<reference evidence="10" key="2">
    <citation type="submission" date="2015-01" db="EMBL/GenBank/DDBJ databases">
        <title>Evolutionary Origins and Diversification of the Mycorrhizal Mutualists.</title>
        <authorList>
            <consortium name="DOE Joint Genome Institute"/>
            <consortium name="Mycorrhizal Genomics Consortium"/>
            <person name="Kohler A."/>
            <person name="Kuo A."/>
            <person name="Nagy L.G."/>
            <person name="Floudas D."/>
            <person name="Copeland A."/>
            <person name="Barry K.W."/>
            <person name="Cichocki N."/>
            <person name="Veneault-Fourrey C."/>
            <person name="LaButti K."/>
            <person name="Lindquist E.A."/>
            <person name="Lipzen A."/>
            <person name="Lundell T."/>
            <person name="Morin E."/>
            <person name="Murat C."/>
            <person name="Riley R."/>
            <person name="Ohm R."/>
            <person name="Sun H."/>
            <person name="Tunlid A."/>
            <person name="Henrissat B."/>
            <person name="Grigoriev I.V."/>
            <person name="Hibbett D.S."/>
            <person name="Martin F."/>
        </authorList>
    </citation>
    <scope>NUCLEOTIDE SEQUENCE [LARGE SCALE GENOMIC DNA]</scope>
    <source>
        <strain evidence="10">MAFF 305830</strain>
    </source>
</reference>
<accession>A0A0C3BBP7</accession>
<evidence type="ECO:0000256" key="3">
    <source>
        <dbReference type="ARBA" id="ARBA00022630"/>
    </source>
</evidence>
<evidence type="ECO:0000256" key="7">
    <source>
        <dbReference type="PIRSR" id="PIRSR602081-2"/>
    </source>
</evidence>
<feature type="site" description="Electron transfer via tryptophanyl radical" evidence="7">
    <location>
        <position position="501"/>
    </location>
</feature>
<keyword evidence="10" id="KW-1185">Reference proteome</keyword>